<keyword evidence="3 6" id="KW-0812">Transmembrane</keyword>
<proteinExistence type="inferred from homology"/>
<sequence length="353" mass="39488">MEAACETPHYSFFSTQINTITHASSIPQLKSTCSVFETLLETGLHSGLWWLHAASPSDEDIEILSRMLDIHPLTTEDIKVREPREKIELFGPYYLVSLRAPQQPKIATGVRISSANVYSIVFRESVITFTYDNSQHPTHVWSRIKEHQSHLALTSDWICYALIDDIVDGFAPLIDRIQTGVEIIEDGVSVTRPEDIGLALRSIYNYRKDVTHIRQHLHEKTDVVRCFARHCGSLGSTPGEVALYLGDIQDHVLTMIANLNIAEQMLSRSQSKYLAQLSFDSTCTRNQIVDALSRLTVIGAIVVTMQVITGLFGMNVEVPGLHVASLAWWFGILGLILGLILLLLVIARKTQVI</sequence>
<dbReference type="InterPro" id="IPR002523">
    <property type="entry name" value="MgTranspt_CorA/ZnTranspt_ZntB"/>
</dbReference>
<dbReference type="InterPro" id="IPR044089">
    <property type="entry name" value="Alr1-like"/>
</dbReference>
<evidence type="ECO:0000256" key="4">
    <source>
        <dbReference type="ARBA" id="ARBA00022989"/>
    </source>
</evidence>
<evidence type="ECO:0000313" key="7">
    <source>
        <dbReference type="EMBL" id="OGE47603.1"/>
    </source>
</evidence>
<reference evidence="7 8" key="1">
    <citation type="journal article" date="2016" name="Sci. Rep.">
        <title>Penicillium arizonense, a new, genome sequenced fungal species, reveals a high chemical diversity in secreted metabolites.</title>
        <authorList>
            <person name="Grijseels S."/>
            <person name="Nielsen J.C."/>
            <person name="Randelovic M."/>
            <person name="Nielsen J."/>
            <person name="Nielsen K.F."/>
            <person name="Workman M."/>
            <person name="Frisvad J.C."/>
        </authorList>
    </citation>
    <scope>NUCLEOTIDE SEQUENCE [LARGE SCALE GENOMIC DNA]</scope>
    <source>
        <strain evidence="7 8">CBS 141311</strain>
    </source>
</reference>
<dbReference type="Gene3D" id="1.20.58.340">
    <property type="entry name" value="Magnesium transport protein CorA, transmembrane region"/>
    <property type="match status" value="2"/>
</dbReference>
<evidence type="ECO:0000256" key="3">
    <source>
        <dbReference type="ARBA" id="ARBA00022692"/>
    </source>
</evidence>
<comment type="subcellular location">
    <subcellularLocation>
        <location evidence="1">Membrane</location>
        <topology evidence="1">Multi-pass membrane protein</topology>
    </subcellularLocation>
</comment>
<dbReference type="GO" id="GO:0015095">
    <property type="term" value="F:magnesium ion transmembrane transporter activity"/>
    <property type="evidence" value="ECO:0007669"/>
    <property type="project" value="InterPro"/>
</dbReference>
<name>A0A1F5L308_PENAI</name>
<dbReference type="SUPFAM" id="SSF143865">
    <property type="entry name" value="CorA soluble domain-like"/>
    <property type="match status" value="1"/>
</dbReference>
<keyword evidence="4 6" id="KW-1133">Transmembrane helix</keyword>
<dbReference type="GeneID" id="34581809"/>
<feature type="transmembrane region" description="Helical" evidence="6">
    <location>
        <begin position="326"/>
        <end position="347"/>
    </location>
</feature>
<protein>
    <recommendedName>
        <fullName evidence="9">Magnesium transporter</fullName>
    </recommendedName>
</protein>
<organism evidence="7 8">
    <name type="scientific">Penicillium arizonense</name>
    <dbReference type="NCBI Taxonomy" id="1835702"/>
    <lineage>
        <taxon>Eukaryota</taxon>
        <taxon>Fungi</taxon>
        <taxon>Dikarya</taxon>
        <taxon>Ascomycota</taxon>
        <taxon>Pezizomycotina</taxon>
        <taxon>Eurotiomycetes</taxon>
        <taxon>Eurotiomycetidae</taxon>
        <taxon>Eurotiales</taxon>
        <taxon>Aspergillaceae</taxon>
        <taxon>Penicillium</taxon>
    </lineage>
</organism>
<comment type="caution">
    <text evidence="7">The sequence shown here is derived from an EMBL/GenBank/DDBJ whole genome shotgun (WGS) entry which is preliminary data.</text>
</comment>
<dbReference type="SUPFAM" id="SSF144083">
    <property type="entry name" value="Magnesium transport protein CorA, transmembrane region"/>
    <property type="match status" value="1"/>
</dbReference>
<comment type="similarity">
    <text evidence="2">Belongs to the CorA metal ion transporter (MIT) (TC 1.A.35) family.</text>
</comment>
<dbReference type="InterPro" id="IPR045861">
    <property type="entry name" value="CorA_cytoplasmic_dom"/>
</dbReference>
<dbReference type="RefSeq" id="XP_022483062.1">
    <property type="nucleotide sequence ID" value="XM_022637075.1"/>
</dbReference>
<dbReference type="InterPro" id="IPR045863">
    <property type="entry name" value="CorA_TM1_TM2"/>
</dbReference>
<dbReference type="FunFam" id="1.20.58.340:FF:000027">
    <property type="entry name" value="CorA family metal ion transporter (Eurofung)"/>
    <property type="match status" value="1"/>
</dbReference>
<evidence type="ECO:0000256" key="5">
    <source>
        <dbReference type="ARBA" id="ARBA00023136"/>
    </source>
</evidence>
<evidence type="ECO:0000313" key="8">
    <source>
        <dbReference type="Proteomes" id="UP000177622"/>
    </source>
</evidence>
<dbReference type="Pfam" id="PF01544">
    <property type="entry name" value="CorA"/>
    <property type="match status" value="1"/>
</dbReference>
<evidence type="ECO:0000256" key="2">
    <source>
        <dbReference type="ARBA" id="ARBA00009765"/>
    </source>
</evidence>
<dbReference type="GO" id="GO:0010961">
    <property type="term" value="P:intracellular magnesium ion homeostasis"/>
    <property type="evidence" value="ECO:0007669"/>
    <property type="project" value="TreeGrafter"/>
</dbReference>
<dbReference type="Gene3D" id="3.30.460.20">
    <property type="entry name" value="CorA soluble domain-like"/>
    <property type="match status" value="1"/>
</dbReference>
<dbReference type="Proteomes" id="UP000177622">
    <property type="component" value="Unassembled WGS sequence"/>
</dbReference>
<keyword evidence="5 6" id="KW-0472">Membrane</keyword>
<dbReference type="PANTHER" id="PTHR21535:SF94">
    <property type="entry name" value="CORA FAMILY METAL ION TRANSPORTER (EUROFUNG)"/>
    <property type="match status" value="1"/>
</dbReference>
<dbReference type="CDD" id="cd12829">
    <property type="entry name" value="Alr1p-like"/>
    <property type="match status" value="1"/>
</dbReference>
<dbReference type="AlphaFoldDB" id="A0A1F5L308"/>
<dbReference type="EMBL" id="LXJU01000040">
    <property type="protein sequence ID" value="OGE47603.1"/>
    <property type="molecule type" value="Genomic_DNA"/>
</dbReference>
<feature type="transmembrane region" description="Helical" evidence="6">
    <location>
        <begin position="295"/>
        <end position="314"/>
    </location>
</feature>
<evidence type="ECO:0000256" key="1">
    <source>
        <dbReference type="ARBA" id="ARBA00004141"/>
    </source>
</evidence>
<dbReference type="PANTHER" id="PTHR21535">
    <property type="entry name" value="MAGNESIUM AND COBALT TRANSPORT PROTEIN/MITOCHONDRIAL IMPORT INNER MEMBRANE TRANSLOCASE SUBUNIT TIM8"/>
    <property type="match status" value="1"/>
</dbReference>
<evidence type="ECO:0008006" key="9">
    <source>
        <dbReference type="Google" id="ProtNLM"/>
    </source>
</evidence>
<dbReference type="STRING" id="1835702.A0A1F5L308"/>
<accession>A0A1F5L308</accession>
<gene>
    <name evidence="7" type="ORF">PENARI_c040G06634</name>
</gene>
<evidence type="ECO:0000256" key="6">
    <source>
        <dbReference type="SAM" id="Phobius"/>
    </source>
</evidence>
<keyword evidence="8" id="KW-1185">Reference proteome</keyword>
<dbReference type="OrthoDB" id="29879at2759"/>
<dbReference type="GO" id="GO:0005886">
    <property type="term" value="C:plasma membrane"/>
    <property type="evidence" value="ECO:0007669"/>
    <property type="project" value="TreeGrafter"/>
</dbReference>